<dbReference type="GO" id="GO:0006508">
    <property type="term" value="P:proteolysis"/>
    <property type="evidence" value="ECO:0007669"/>
    <property type="project" value="InterPro"/>
</dbReference>
<accession>A0A543J0Y8</accession>
<dbReference type="PROSITE" id="PS00134">
    <property type="entry name" value="TRYPSIN_HIS"/>
    <property type="match status" value="1"/>
</dbReference>
<evidence type="ECO:0000256" key="2">
    <source>
        <dbReference type="SAM" id="MobiDB-lite"/>
    </source>
</evidence>
<dbReference type="Proteomes" id="UP000319213">
    <property type="component" value="Unassembled WGS sequence"/>
</dbReference>
<keyword evidence="5" id="KW-1185">Reference proteome</keyword>
<dbReference type="RefSeq" id="WP_142260360.1">
    <property type="nucleotide sequence ID" value="NZ_BMPV01000001.1"/>
</dbReference>
<dbReference type="InterPro" id="IPR050966">
    <property type="entry name" value="Glutamyl_endopeptidase"/>
</dbReference>
<dbReference type="GO" id="GO:0004252">
    <property type="term" value="F:serine-type endopeptidase activity"/>
    <property type="evidence" value="ECO:0007669"/>
    <property type="project" value="InterPro"/>
</dbReference>
<feature type="compositionally biased region" description="Low complexity" evidence="2">
    <location>
        <begin position="148"/>
        <end position="164"/>
    </location>
</feature>
<feature type="region of interest" description="Disordered" evidence="2">
    <location>
        <begin position="94"/>
        <end position="167"/>
    </location>
</feature>
<feature type="region of interest" description="Disordered" evidence="2">
    <location>
        <begin position="47"/>
        <end position="71"/>
    </location>
</feature>
<dbReference type="PANTHER" id="PTHR15462:SF19">
    <property type="entry name" value="PEPTIDASE S1 DOMAIN-CONTAINING PROTEIN"/>
    <property type="match status" value="1"/>
</dbReference>
<evidence type="ECO:0008006" key="6">
    <source>
        <dbReference type="Google" id="ProtNLM"/>
    </source>
</evidence>
<dbReference type="Pfam" id="PF13365">
    <property type="entry name" value="Trypsin_2"/>
    <property type="match status" value="1"/>
</dbReference>
<proteinExistence type="predicted"/>
<dbReference type="Gene3D" id="2.40.10.10">
    <property type="entry name" value="Trypsin-like serine proteases"/>
    <property type="match status" value="2"/>
</dbReference>
<evidence type="ECO:0000313" key="4">
    <source>
        <dbReference type="EMBL" id="TQM76481.1"/>
    </source>
</evidence>
<dbReference type="AlphaFoldDB" id="A0A543J0Y8"/>
<evidence type="ECO:0000256" key="1">
    <source>
        <dbReference type="ARBA" id="ARBA00022729"/>
    </source>
</evidence>
<comment type="caution">
    <text evidence="4">The sequence shown here is derived from an EMBL/GenBank/DDBJ whole genome shotgun (WGS) entry which is preliminary data.</text>
</comment>
<dbReference type="SUPFAM" id="SSF50494">
    <property type="entry name" value="Trypsin-like serine proteases"/>
    <property type="match status" value="1"/>
</dbReference>
<protein>
    <recommendedName>
        <fullName evidence="6">V8-like Glu-specific endopeptidase</fullName>
    </recommendedName>
</protein>
<dbReference type="OrthoDB" id="5121599at2"/>
<dbReference type="InterPro" id="IPR009003">
    <property type="entry name" value="Peptidase_S1_PA"/>
</dbReference>
<gene>
    <name evidence="4" type="ORF">FHX40_3216</name>
</gene>
<feature type="compositionally biased region" description="Gly residues" evidence="2">
    <location>
        <begin position="119"/>
        <end position="147"/>
    </location>
</feature>
<name>A0A543J0Y8_9ACTN</name>
<evidence type="ECO:0000256" key="3">
    <source>
        <dbReference type="SAM" id="SignalP"/>
    </source>
</evidence>
<organism evidence="4 5">
    <name type="scientific">Thermopolyspora flexuosa</name>
    <dbReference type="NCBI Taxonomy" id="103836"/>
    <lineage>
        <taxon>Bacteria</taxon>
        <taxon>Bacillati</taxon>
        <taxon>Actinomycetota</taxon>
        <taxon>Actinomycetes</taxon>
        <taxon>Streptosporangiales</taxon>
        <taxon>Streptosporangiaceae</taxon>
        <taxon>Thermopolyspora</taxon>
    </lineage>
</organism>
<dbReference type="InterPro" id="IPR043504">
    <property type="entry name" value="Peptidase_S1_PA_chymotrypsin"/>
</dbReference>
<evidence type="ECO:0000313" key="5">
    <source>
        <dbReference type="Proteomes" id="UP000319213"/>
    </source>
</evidence>
<dbReference type="PANTHER" id="PTHR15462">
    <property type="entry name" value="SERINE PROTEASE"/>
    <property type="match status" value="1"/>
</dbReference>
<reference evidence="4 5" key="1">
    <citation type="submission" date="2019-06" db="EMBL/GenBank/DDBJ databases">
        <title>Sequencing the genomes of 1000 actinobacteria strains.</title>
        <authorList>
            <person name="Klenk H.-P."/>
        </authorList>
    </citation>
    <scope>NUCLEOTIDE SEQUENCE [LARGE SCALE GENOMIC DNA]</scope>
    <source>
        <strain evidence="4 5">DSM 43186</strain>
    </source>
</reference>
<dbReference type="EMBL" id="VFPQ01000001">
    <property type="protein sequence ID" value="TQM76481.1"/>
    <property type="molecule type" value="Genomic_DNA"/>
</dbReference>
<feature type="chain" id="PRO_5022177330" description="V8-like Glu-specific endopeptidase" evidence="3">
    <location>
        <begin position="29"/>
        <end position="405"/>
    </location>
</feature>
<keyword evidence="1 3" id="KW-0732">Signal</keyword>
<feature type="signal peptide" evidence="3">
    <location>
        <begin position="1"/>
        <end position="28"/>
    </location>
</feature>
<dbReference type="InterPro" id="IPR018114">
    <property type="entry name" value="TRYPSIN_HIS"/>
</dbReference>
<sequence>MHRIARRLAVLGLLPLGVAGLTLPAAHAEGGAATGATGLAAVSAATPGAGSAARTSTSPRDRGYHTWRGASTFAQQQQVRRYWNRSRLRSAEPMENILFRNRRAATRPGQDVTRPGRPGSPGTGSGSAGSGSAGSGSAGAGSGGSSGSSGAATGTPTVVPPTTGQNSLGNSVRQVAAAIWPGTGAIATTAGRVFFTINDGGRARTASCSGTAVTSANRSVVLTAGHCVKSNGQTHRNVVFVPGFQNGQRPFGTWVATNLFTTQQWNANEDINFDIAAFVVAPLNGRNLVDVVGGQGVAFNQQRGRQMYSFGYPAAQPFDGSRLIFCSGRSFDDPVQTNDLGLRCDMTGGSSGGPWMINFNEQTGAGLVNSVNSFKYNFDQRFMFGPFFGQEAQAVYNAAQNVGAQ</sequence>